<dbReference type="EMBL" id="FOXM01000035">
    <property type="protein sequence ID" value="SFQ54191.1"/>
    <property type="molecule type" value="Genomic_DNA"/>
</dbReference>
<organism evidence="1 2">
    <name type="scientific">Geopseudomonas sagittaria</name>
    <dbReference type="NCBI Taxonomy" id="1135990"/>
    <lineage>
        <taxon>Bacteria</taxon>
        <taxon>Pseudomonadati</taxon>
        <taxon>Pseudomonadota</taxon>
        <taxon>Gammaproteobacteria</taxon>
        <taxon>Pseudomonadales</taxon>
        <taxon>Pseudomonadaceae</taxon>
        <taxon>Geopseudomonas</taxon>
    </lineage>
</organism>
<sequence>MKYNRQLMQAIMWDCLNIADIVGVQVNWPRRGAQVLR</sequence>
<name>A0A1I5ZCI0_9GAMM</name>
<accession>A0A1I5ZCI0</accession>
<reference evidence="2" key="1">
    <citation type="submission" date="2016-10" db="EMBL/GenBank/DDBJ databases">
        <authorList>
            <person name="Varghese N."/>
            <person name="Submissions S."/>
        </authorList>
    </citation>
    <scope>NUCLEOTIDE SEQUENCE [LARGE SCALE GENOMIC DNA]</scope>
    <source>
        <strain evidence="2">JCM 18195</strain>
    </source>
</reference>
<protein>
    <submittedName>
        <fullName evidence="1">Glutathione-independent formaldehyde dehydrogenase</fullName>
    </submittedName>
</protein>
<gene>
    <name evidence="1" type="ORF">SAMN05216229_1353</name>
</gene>
<evidence type="ECO:0000313" key="1">
    <source>
        <dbReference type="EMBL" id="SFQ54191.1"/>
    </source>
</evidence>
<dbReference type="AlphaFoldDB" id="A0A1I5ZCI0"/>
<keyword evidence="2" id="KW-1185">Reference proteome</keyword>
<proteinExistence type="predicted"/>
<evidence type="ECO:0000313" key="2">
    <source>
        <dbReference type="Proteomes" id="UP000243084"/>
    </source>
</evidence>
<dbReference type="Proteomes" id="UP000243084">
    <property type="component" value="Unassembled WGS sequence"/>
</dbReference>